<organism evidence="1 2">
    <name type="scientific">Nocardiopsis rhodophaea</name>
    <dbReference type="NCBI Taxonomy" id="280238"/>
    <lineage>
        <taxon>Bacteria</taxon>
        <taxon>Bacillati</taxon>
        <taxon>Actinomycetota</taxon>
        <taxon>Actinomycetes</taxon>
        <taxon>Streptosporangiales</taxon>
        <taxon>Nocardiopsidaceae</taxon>
        <taxon>Nocardiopsis</taxon>
    </lineage>
</organism>
<evidence type="ECO:0008006" key="3">
    <source>
        <dbReference type="Google" id="ProtNLM"/>
    </source>
</evidence>
<gene>
    <name evidence="1" type="ORF">GCM10009799_47730</name>
</gene>
<name>A0ABP5F256_9ACTN</name>
<evidence type="ECO:0000313" key="1">
    <source>
        <dbReference type="EMBL" id="GAA2013855.1"/>
    </source>
</evidence>
<dbReference type="Proteomes" id="UP001501585">
    <property type="component" value="Unassembled WGS sequence"/>
</dbReference>
<sequence length="101" mass="10619">MQVVEVDAVVDGVVDAGHRPSAARVRELVAHGRPVLVRCASAATDDSGAAAAEVIALISVYAWLGARFFATDRPRDTRQALDMVASIRGTRPPAVARRGLA</sequence>
<protein>
    <recommendedName>
        <fullName evidence="3">TetR family transcriptional regulator</fullName>
    </recommendedName>
</protein>
<keyword evidence="2" id="KW-1185">Reference proteome</keyword>
<comment type="caution">
    <text evidence="1">The sequence shown here is derived from an EMBL/GenBank/DDBJ whole genome shotgun (WGS) entry which is preliminary data.</text>
</comment>
<reference evidence="2" key="1">
    <citation type="journal article" date="2019" name="Int. J. Syst. Evol. Microbiol.">
        <title>The Global Catalogue of Microorganisms (GCM) 10K type strain sequencing project: providing services to taxonomists for standard genome sequencing and annotation.</title>
        <authorList>
            <consortium name="The Broad Institute Genomics Platform"/>
            <consortium name="The Broad Institute Genome Sequencing Center for Infectious Disease"/>
            <person name="Wu L."/>
            <person name="Ma J."/>
        </authorList>
    </citation>
    <scope>NUCLEOTIDE SEQUENCE [LARGE SCALE GENOMIC DNA]</scope>
    <source>
        <strain evidence="2">JCM 15313</strain>
    </source>
</reference>
<proteinExistence type="predicted"/>
<evidence type="ECO:0000313" key="2">
    <source>
        <dbReference type="Proteomes" id="UP001501585"/>
    </source>
</evidence>
<dbReference type="EMBL" id="BAAAPC010000027">
    <property type="protein sequence ID" value="GAA2013855.1"/>
    <property type="molecule type" value="Genomic_DNA"/>
</dbReference>
<accession>A0ABP5F256</accession>